<feature type="compositionally biased region" description="Low complexity" evidence="1">
    <location>
        <begin position="38"/>
        <end position="56"/>
    </location>
</feature>
<feature type="compositionally biased region" description="Low complexity" evidence="1">
    <location>
        <begin position="148"/>
        <end position="157"/>
    </location>
</feature>
<dbReference type="GeneID" id="108880517"/>
<feature type="compositionally biased region" description="Polar residues" evidence="1">
    <location>
        <begin position="190"/>
        <end position="200"/>
    </location>
</feature>
<feature type="compositionally biased region" description="Polar residues" evidence="1">
    <location>
        <begin position="25"/>
        <end position="37"/>
    </location>
</feature>
<proteinExistence type="predicted"/>
<dbReference type="KEGG" id="lcf:108880517"/>
<feature type="region of interest" description="Disordered" evidence="1">
    <location>
        <begin position="1"/>
        <end position="60"/>
    </location>
</feature>
<feature type="region of interest" description="Disordered" evidence="1">
    <location>
        <begin position="127"/>
        <end position="200"/>
    </location>
</feature>
<evidence type="ECO:0000256" key="1">
    <source>
        <dbReference type="SAM" id="MobiDB-lite"/>
    </source>
</evidence>
<accession>A0AAJ7LMU7</accession>
<feature type="compositionally biased region" description="Basic residues" evidence="1">
    <location>
        <begin position="131"/>
        <end position="145"/>
    </location>
</feature>
<gene>
    <name evidence="3" type="primary">LOC108880517</name>
</gene>
<dbReference type="Proteomes" id="UP000694890">
    <property type="component" value="Unplaced"/>
</dbReference>
<protein>
    <submittedName>
        <fullName evidence="3">Uncharacterized protein LOC108880517</fullName>
    </submittedName>
</protein>
<organism evidence="2 3">
    <name type="scientific">Lates calcarifer</name>
    <name type="common">Barramundi</name>
    <name type="synonym">Holocentrus calcarifer</name>
    <dbReference type="NCBI Taxonomy" id="8187"/>
    <lineage>
        <taxon>Eukaryota</taxon>
        <taxon>Metazoa</taxon>
        <taxon>Chordata</taxon>
        <taxon>Craniata</taxon>
        <taxon>Vertebrata</taxon>
        <taxon>Euteleostomi</taxon>
        <taxon>Actinopterygii</taxon>
        <taxon>Neopterygii</taxon>
        <taxon>Teleostei</taxon>
        <taxon>Neoteleostei</taxon>
        <taxon>Acanthomorphata</taxon>
        <taxon>Carangaria</taxon>
        <taxon>Carangaria incertae sedis</taxon>
        <taxon>Centropomidae</taxon>
        <taxon>Lates</taxon>
    </lineage>
</organism>
<reference evidence="3" key="1">
    <citation type="submission" date="2025-08" db="UniProtKB">
        <authorList>
            <consortium name="RefSeq"/>
        </authorList>
    </citation>
    <scope>IDENTIFICATION</scope>
    <source>
        <tissue evidence="3">Brain</tissue>
    </source>
</reference>
<dbReference type="RefSeq" id="XP_018527588.2">
    <property type="nucleotide sequence ID" value="XM_018672072.2"/>
</dbReference>
<evidence type="ECO:0000313" key="3">
    <source>
        <dbReference type="RefSeq" id="XP_018527588.2"/>
    </source>
</evidence>
<sequence length="333" mass="37004">MAAAKYSLIRGGSSIEAEEDEESDQLQPGTSSGTCELSSSRYPTTSTPLSTPSSSPTSPPFMLPAELTQCGRLLVPWGWVWPAGSPCWCGCLRVVLRAHGGDPIPGGGFFTIQCEYVKKQLLKRAQNVTPAKKKQGATPSRKRQRGISFESSSSLESSTDDTESNASTIILERSPQSTSSSSEGELVDGTETTDSPQNQARHYKVLQELYKSRPQPNKKDVAQLLDLEYQARRACIDSDAMKEQDRPTKILQAYPCFREVDHIMDELQRILNQENSHFIPELKNRWGTLFRGRPQLLPPSQTTLQPCRHYVRDQLHPGHLHSACAHLSNRGHC</sequence>
<evidence type="ECO:0000313" key="2">
    <source>
        <dbReference type="Proteomes" id="UP000694890"/>
    </source>
</evidence>
<dbReference type="AlphaFoldDB" id="A0AAJ7LMU7"/>
<name>A0AAJ7LMU7_LATCA</name>